<evidence type="ECO:0000259" key="7">
    <source>
        <dbReference type="Pfam" id="PF01028"/>
    </source>
</evidence>
<dbReference type="Gene3D" id="3.30.66.10">
    <property type="entry name" value="DNA topoisomerase I domain"/>
    <property type="match status" value="1"/>
</dbReference>
<evidence type="ECO:0000256" key="1">
    <source>
        <dbReference type="ARBA" id="ARBA00000213"/>
    </source>
</evidence>
<dbReference type="InterPro" id="IPR013500">
    <property type="entry name" value="TopoI_cat_euk"/>
</dbReference>
<dbReference type="InterPro" id="IPR049331">
    <property type="entry name" value="Top1B_N_bact"/>
</dbReference>
<feature type="domain" description="DNA topoisomerase IB N-terminal" evidence="8">
    <location>
        <begin position="25"/>
        <end position="73"/>
    </location>
</feature>
<comment type="caution">
    <text evidence="9">The sequence shown here is derived from an EMBL/GenBank/DDBJ whole genome shotgun (WGS) entry which is preliminary data.</text>
</comment>
<comment type="similarity">
    <text evidence="2">Belongs to the type IB topoisomerase family.</text>
</comment>
<dbReference type="SUPFAM" id="SSF55869">
    <property type="entry name" value="DNA topoisomerase I domain"/>
    <property type="match status" value="1"/>
</dbReference>
<keyword evidence="6" id="KW-0413">Isomerase</keyword>
<evidence type="ECO:0000313" key="9">
    <source>
        <dbReference type="EMBL" id="MBE9639057.1"/>
    </source>
</evidence>
<reference evidence="9 10" key="1">
    <citation type="journal article" date="2021" name="Int. J. Syst. Evol. Microbiol.">
        <title>Salipiger mangrovisoli sp. nov., isolated from mangrove soil and the proposal for the reclassification of Paraphaeobacter pallidus as Salipiger pallidus comb. nov.</title>
        <authorList>
            <person name="Du J."/>
            <person name="Liu Y."/>
            <person name="Pei T."/>
            <person name="Deng M.R."/>
            <person name="Zhu H."/>
        </authorList>
    </citation>
    <scope>NUCLEOTIDE SEQUENCE [LARGE SCALE GENOMIC DNA]</scope>
    <source>
        <strain evidence="9 10">6D45A</strain>
    </source>
</reference>
<keyword evidence="10" id="KW-1185">Reference proteome</keyword>
<dbReference type="SUPFAM" id="SSF56349">
    <property type="entry name" value="DNA breaking-rejoining enzymes"/>
    <property type="match status" value="1"/>
</dbReference>
<dbReference type="EMBL" id="JADFFK010000016">
    <property type="protein sequence ID" value="MBE9639057.1"/>
    <property type="molecule type" value="Genomic_DNA"/>
</dbReference>
<dbReference type="Gene3D" id="3.90.15.10">
    <property type="entry name" value="Topoisomerase I, Chain A, domain 3"/>
    <property type="match status" value="1"/>
</dbReference>
<protein>
    <recommendedName>
        <fullName evidence="3">DNA topoisomerase</fullName>
        <ecNumber evidence="3">5.6.2.1</ecNumber>
    </recommendedName>
</protein>
<dbReference type="Proteomes" id="UP000607796">
    <property type="component" value="Unassembled WGS sequence"/>
</dbReference>
<feature type="domain" description="DNA topoisomerase I catalytic core eukaryotic-type" evidence="7">
    <location>
        <begin position="92"/>
        <end position="276"/>
    </location>
</feature>
<dbReference type="InterPro" id="IPR011010">
    <property type="entry name" value="DNA_brk_join_enz"/>
</dbReference>
<name>A0ABR9X689_9RHOB</name>
<dbReference type="Gene3D" id="1.10.132.120">
    <property type="match status" value="1"/>
</dbReference>
<dbReference type="PRINTS" id="PR00416">
    <property type="entry name" value="EUTPISMRASEI"/>
</dbReference>
<dbReference type="PROSITE" id="PS52038">
    <property type="entry name" value="TOPO_IB_2"/>
    <property type="match status" value="1"/>
</dbReference>
<dbReference type="RefSeq" id="WP_194136350.1">
    <property type="nucleotide sequence ID" value="NZ_JADFFK010000016.1"/>
</dbReference>
<proteinExistence type="inferred from homology"/>
<evidence type="ECO:0000256" key="3">
    <source>
        <dbReference type="ARBA" id="ARBA00012891"/>
    </source>
</evidence>
<sequence>MTPHPDLLYYPDSRPGILRRRCGRGFSYIAPDGTRIDAAEERARIKALAVPPAYEEVWICPRPNGHLQATGRDARDRKQYRYHPDWTAFRAERKYGHLATFGAALPGLRRSILRQLRARAPGDKAFALAATLALLDRAGLRVGNADYAAENGSYGATTLRGTHLRLDGGTLHLRFPGKGGKRVHKQLRDRTLQRALTRLDDLPGNELISWLDEDGVPHALRSDEINRWLAERTGDPALTAKTFRTWNGSVAALEAVLTSETRSIRQMAEAAAERLANTPAVARRSYIHPRVIALAEDPSDQGSVLARAPDRPGLRRAEAQLLALLEL</sequence>
<dbReference type="Pfam" id="PF21338">
    <property type="entry name" value="Top1B_N_bact"/>
    <property type="match status" value="1"/>
</dbReference>
<organism evidence="9 10">
    <name type="scientific">Salipiger mangrovisoli</name>
    <dbReference type="NCBI Taxonomy" id="2865933"/>
    <lineage>
        <taxon>Bacteria</taxon>
        <taxon>Pseudomonadati</taxon>
        <taxon>Pseudomonadota</taxon>
        <taxon>Alphaproteobacteria</taxon>
        <taxon>Rhodobacterales</taxon>
        <taxon>Roseobacteraceae</taxon>
        <taxon>Salipiger</taxon>
    </lineage>
</organism>
<gene>
    <name evidence="9" type="ORF">IQ782_19565</name>
</gene>
<evidence type="ECO:0000256" key="4">
    <source>
        <dbReference type="ARBA" id="ARBA00023029"/>
    </source>
</evidence>
<evidence type="ECO:0000313" key="10">
    <source>
        <dbReference type="Proteomes" id="UP000607796"/>
    </source>
</evidence>
<accession>A0ABR9X689</accession>
<dbReference type="InterPro" id="IPR001631">
    <property type="entry name" value="TopoI"/>
</dbReference>
<dbReference type="InterPro" id="IPR035447">
    <property type="entry name" value="DNA_topo_I_N_sf"/>
</dbReference>
<dbReference type="EC" id="5.6.2.1" evidence="3"/>
<comment type="catalytic activity">
    <reaction evidence="1">
        <text>ATP-independent breakage of single-stranded DNA, followed by passage and rejoining.</text>
        <dbReference type="EC" id="5.6.2.1"/>
    </reaction>
</comment>
<dbReference type="Pfam" id="PF01028">
    <property type="entry name" value="Topoisom_I"/>
    <property type="match status" value="1"/>
</dbReference>
<keyword evidence="5" id="KW-0238">DNA-binding</keyword>
<evidence type="ECO:0000256" key="2">
    <source>
        <dbReference type="ARBA" id="ARBA00006645"/>
    </source>
</evidence>
<keyword evidence="4" id="KW-0799">Topoisomerase</keyword>
<dbReference type="InterPro" id="IPR014711">
    <property type="entry name" value="TopoI_cat_a-hlx-sub_euk"/>
</dbReference>
<evidence type="ECO:0000256" key="6">
    <source>
        <dbReference type="ARBA" id="ARBA00023235"/>
    </source>
</evidence>
<evidence type="ECO:0000256" key="5">
    <source>
        <dbReference type="ARBA" id="ARBA00023125"/>
    </source>
</evidence>
<evidence type="ECO:0000259" key="8">
    <source>
        <dbReference type="Pfam" id="PF21338"/>
    </source>
</evidence>